<dbReference type="SUPFAM" id="SSF88713">
    <property type="entry name" value="Glycoside hydrolase/deacetylase"/>
    <property type="match status" value="1"/>
</dbReference>
<name>A0AAX2GYS8_9FLAO</name>
<dbReference type="Gene3D" id="3.20.20.370">
    <property type="entry name" value="Glycoside hydrolase/deacetylase"/>
    <property type="match status" value="1"/>
</dbReference>
<reference evidence="6 8" key="2">
    <citation type="submission" date="2017-06" db="EMBL/GenBank/DDBJ databases">
        <authorList>
            <consortium name="Pathogen Informatics"/>
        </authorList>
    </citation>
    <scope>NUCLEOTIDE SEQUENCE [LARGE SCALE GENOMIC DNA]</scope>
    <source>
        <strain evidence="6 8">NCTC12947</strain>
    </source>
</reference>
<gene>
    <name evidence="6" type="primary">xynD_1</name>
    <name evidence="5" type="ORF">AXF12_04200</name>
    <name evidence="6" type="ORF">SAMEA44541418_00894</name>
</gene>
<evidence type="ECO:0000313" key="8">
    <source>
        <dbReference type="Proteomes" id="UP000215539"/>
    </source>
</evidence>
<organism evidence="6 8">
    <name type="scientific">Capnocytophaga haemolytica</name>
    <dbReference type="NCBI Taxonomy" id="45243"/>
    <lineage>
        <taxon>Bacteria</taxon>
        <taxon>Pseudomonadati</taxon>
        <taxon>Bacteroidota</taxon>
        <taxon>Flavobacteriia</taxon>
        <taxon>Flavobacteriales</taxon>
        <taxon>Flavobacteriaceae</taxon>
        <taxon>Capnocytophaga</taxon>
    </lineage>
</organism>
<dbReference type="CDD" id="cd10917">
    <property type="entry name" value="CE4_NodB_like_6s_7s"/>
    <property type="match status" value="1"/>
</dbReference>
<dbReference type="Proteomes" id="UP000065822">
    <property type="component" value="Chromosome"/>
</dbReference>
<evidence type="ECO:0000313" key="7">
    <source>
        <dbReference type="Proteomes" id="UP000065822"/>
    </source>
</evidence>
<keyword evidence="1" id="KW-0479">Metal-binding</keyword>
<keyword evidence="3" id="KW-0812">Transmembrane</keyword>
<evidence type="ECO:0000256" key="3">
    <source>
        <dbReference type="SAM" id="Phobius"/>
    </source>
</evidence>
<evidence type="ECO:0000256" key="2">
    <source>
        <dbReference type="ARBA" id="ARBA00022801"/>
    </source>
</evidence>
<dbReference type="InterPro" id="IPR002509">
    <property type="entry name" value="NODB_dom"/>
</dbReference>
<keyword evidence="7" id="KW-1185">Reference proteome</keyword>
<accession>A0AAX2GYS8</accession>
<evidence type="ECO:0000259" key="4">
    <source>
        <dbReference type="PROSITE" id="PS51677"/>
    </source>
</evidence>
<keyword evidence="3" id="KW-0472">Membrane</keyword>
<evidence type="ECO:0000313" key="5">
    <source>
        <dbReference type="EMBL" id="AMD84787.1"/>
    </source>
</evidence>
<dbReference type="AlphaFoldDB" id="A0AAX2GYS8"/>
<proteinExistence type="predicted"/>
<dbReference type="PANTHER" id="PTHR10587">
    <property type="entry name" value="GLYCOSYL TRANSFERASE-RELATED"/>
    <property type="match status" value="1"/>
</dbReference>
<keyword evidence="6" id="KW-0858">Xylan degradation</keyword>
<dbReference type="GO" id="GO:0016798">
    <property type="term" value="F:hydrolase activity, acting on glycosyl bonds"/>
    <property type="evidence" value="ECO:0007669"/>
    <property type="project" value="UniProtKB-KW"/>
</dbReference>
<sequence length="244" mass="27946">MSKHFYITLLCILTIGITLLVGAPFWVYIIIVVVYLGLLSWGVFDIRLSYFVPTIYHLEGRPKRTVALTFDDGPSELTPLFLDTLKKYNTKAVFFCIGAQIEKYPDVVKRIIAEGHLIGNHTYSHKAKNTHTSTQTMIKELEQTDIALKKLGITTALFRPPYGITNPQIASAAKRLKKKVIGWDIRSLDTMITNEDRLLKRITRKLTNGNIILMHDRLEQSLHVLERLLQYLSQNQYTTTNKIV</sequence>
<evidence type="ECO:0000313" key="6">
    <source>
        <dbReference type="EMBL" id="SNV07395.1"/>
    </source>
</evidence>
<dbReference type="Proteomes" id="UP000215539">
    <property type="component" value="Chromosome 1"/>
</dbReference>
<dbReference type="GO" id="GO:0016020">
    <property type="term" value="C:membrane"/>
    <property type="evidence" value="ECO:0007669"/>
    <property type="project" value="TreeGrafter"/>
</dbReference>
<keyword evidence="6" id="KW-0624">Polysaccharide degradation</keyword>
<feature type="domain" description="NodB homology" evidence="4">
    <location>
        <begin position="64"/>
        <end position="240"/>
    </location>
</feature>
<keyword evidence="2 6" id="KW-0378">Hydrolase</keyword>
<dbReference type="GO" id="GO:0045493">
    <property type="term" value="P:xylan catabolic process"/>
    <property type="evidence" value="ECO:0007669"/>
    <property type="project" value="UniProtKB-KW"/>
</dbReference>
<dbReference type="InterPro" id="IPR050248">
    <property type="entry name" value="Polysacc_deacetylase_ArnD"/>
</dbReference>
<dbReference type="GO" id="GO:0046872">
    <property type="term" value="F:metal ion binding"/>
    <property type="evidence" value="ECO:0007669"/>
    <property type="project" value="UniProtKB-KW"/>
</dbReference>
<reference evidence="5 7" key="1">
    <citation type="submission" date="2016-02" db="EMBL/GenBank/DDBJ databases">
        <authorList>
            <person name="Holder M.E."/>
            <person name="Ajami N.J."/>
            <person name="Petrosino J.F."/>
        </authorList>
    </citation>
    <scope>NUCLEOTIDE SEQUENCE [LARGE SCALE GENOMIC DNA]</scope>
    <source>
        <strain evidence="5 7">CCUG 32990</strain>
    </source>
</reference>
<dbReference type="PROSITE" id="PS51677">
    <property type="entry name" value="NODB"/>
    <property type="match status" value="1"/>
</dbReference>
<keyword evidence="3" id="KW-1133">Transmembrane helix</keyword>
<dbReference type="PANTHER" id="PTHR10587:SF133">
    <property type="entry name" value="CHITIN DEACETYLASE 1-RELATED"/>
    <property type="match status" value="1"/>
</dbReference>
<dbReference type="Pfam" id="PF01522">
    <property type="entry name" value="Polysacc_deac_1"/>
    <property type="match status" value="1"/>
</dbReference>
<evidence type="ECO:0000256" key="1">
    <source>
        <dbReference type="ARBA" id="ARBA00022723"/>
    </source>
</evidence>
<feature type="transmembrane region" description="Helical" evidence="3">
    <location>
        <begin position="6"/>
        <end position="39"/>
    </location>
</feature>
<dbReference type="GO" id="GO:0016810">
    <property type="term" value="F:hydrolase activity, acting on carbon-nitrogen (but not peptide) bonds"/>
    <property type="evidence" value="ECO:0007669"/>
    <property type="project" value="InterPro"/>
</dbReference>
<dbReference type="KEGG" id="chg:AXF12_04200"/>
<dbReference type="RefSeq" id="WP_066428583.1">
    <property type="nucleotide sequence ID" value="NZ_CP014227.1"/>
</dbReference>
<keyword evidence="6" id="KW-0119">Carbohydrate metabolism</keyword>
<dbReference type="InterPro" id="IPR011330">
    <property type="entry name" value="Glyco_hydro/deAcase_b/a-brl"/>
</dbReference>
<keyword evidence="6" id="KW-0326">Glycosidase</keyword>
<dbReference type="EMBL" id="LT906449">
    <property type="protein sequence ID" value="SNV07395.1"/>
    <property type="molecule type" value="Genomic_DNA"/>
</dbReference>
<dbReference type="EMBL" id="CP014227">
    <property type="protein sequence ID" value="AMD84787.1"/>
    <property type="molecule type" value="Genomic_DNA"/>
</dbReference>
<protein>
    <submittedName>
        <fullName evidence="6">Bifunctional xylanase/deacetylase</fullName>
    </submittedName>
    <submittedName>
        <fullName evidence="5">Polysaccharide deacetylase</fullName>
    </submittedName>
</protein>